<protein>
    <submittedName>
        <fullName evidence="9">Methyl-accepting chemotaxis protein</fullName>
    </submittedName>
</protein>
<dbReference type="FunFam" id="1.10.287.950:FF:000001">
    <property type="entry name" value="Methyl-accepting chemotaxis sensory transducer"/>
    <property type="match status" value="1"/>
</dbReference>
<sequence>MSRQISLHRAVLRIVFVGLSSVVLILLAGLGIRYFAEEIRAKEAHISQLFSDVILMEAQILRAQQAEKNFLLGRNAADLDRYAQSMDELRTSLARLESRETALDPDERTVGHFTRLRDAIDLYENGFDHLVELNRRQGLDETQGLQGALRASVHKIETALAEFDQPLMQVKMLMMRRHEKDFIMRGDAKYVERLNARVDEFRAFPASMYPSPEARELVLAHLSSYQAAFLKYSQGAIEESAQRADVNAAYKAAIPAFEDLKQTLVTISQERLHSVEANAKKVFIAAVAALLAIIAGFLAVSTRLADAASRPLRQAQEALSALAAGDLEIDPPASRITEIAAIAESLTVFRENALKRAELERKSKAQDAEAAARDARERAAKAAEQERRAEEAAQRQAELEERRAQEQDTANQIAQVVAACASGDFSERLTLDDKEGVFRDLCEGINSIGEVTQTGLTRIAAVLDKMAHGDLSGQMETDLGGVFNDIGHHLNESVRNLDQIVRQIVSGSSRIDASVAEIASVTNDVSRRTEQSAASLEETTAALGKLADSVRSTANSADVARKAVLDAHDQASQSRTVADQTVVAMQGVENSSREISKIMSVIEDIAFQTNLLALNAGVEAARAGEAGQGFSVVASEVRALAMRSADAAQEIKTLIQRSEESVAQSVGSVERSQDTLAKVLEAVQGVVGQVTEIADQTVEQSNGITEISAALGDIDQSTQRNAAVVEETTAAIQSLQSEARKLTSIVAHFDASAGHPRQGEISAAA</sequence>
<dbReference type="PROSITE" id="PS50111">
    <property type="entry name" value="CHEMOTAXIS_TRANSDUC_2"/>
    <property type="match status" value="1"/>
</dbReference>
<dbReference type="PANTHER" id="PTHR43531">
    <property type="entry name" value="PROTEIN ICFG"/>
    <property type="match status" value="1"/>
</dbReference>
<organism evidence="9 10">
    <name type="scientific">Aliishimia ponticola</name>
    <dbReference type="NCBI Taxonomy" id="2499833"/>
    <lineage>
        <taxon>Bacteria</taxon>
        <taxon>Pseudomonadati</taxon>
        <taxon>Pseudomonadota</taxon>
        <taxon>Alphaproteobacteria</taxon>
        <taxon>Rhodobacterales</taxon>
        <taxon>Paracoccaceae</taxon>
        <taxon>Aliishimia</taxon>
    </lineage>
</organism>
<evidence type="ECO:0000256" key="1">
    <source>
        <dbReference type="ARBA" id="ARBA00004370"/>
    </source>
</evidence>
<dbReference type="EMBL" id="SRKY01000001">
    <property type="protein sequence ID" value="THH38364.1"/>
    <property type="molecule type" value="Genomic_DNA"/>
</dbReference>
<name>A0A4S4NFK0_9RHOB</name>
<gene>
    <name evidence="9" type="ORF">E4Z66_01985</name>
</gene>
<dbReference type="AlphaFoldDB" id="A0A4S4NFK0"/>
<dbReference type="Proteomes" id="UP000306602">
    <property type="component" value="Unassembled WGS sequence"/>
</dbReference>
<proteinExistence type="inferred from homology"/>
<dbReference type="InterPro" id="IPR003660">
    <property type="entry name" value="HAMP_dom"/>
</dbReference>
<dbReference type="Pfam" id="PF00015">
    <property type="entry name" value="MCPsignal"/>
    <property type="match status" value="1"/>
</dbReference>
<comment type="subcellular location">
    <subcellularLocation>
        <location evidence="1">Membrane</location>
    </subcellularLocation>
</comment>
<evidence type="ECO:0000256" key="6">
    <source>
        <dbReference type="SAM" id="Phobius"/>
    </source>
</evidence>
<dbReference type="GO" id="GO:0004888">
    <property type="term" value="F:transmembrane signaling receptor activity"/>
    <property type="evidence" value="ECO:0007669"/>
    <property type="project" value="InterPro"/>
</dbReference>
<keyword evidence="6" id="KW-0472">Membrane</keyword>
<accession>A0A4S4NFK0</accession>
<feature type="region of interest" description="Disordered" evidence="5">
    <location>
        <begin position="365"/>
        <end position="407"/>
    </location>
</feature>
<keyword evidence="10" id="KW-1185">Reference proteome</keyword>
<reference evidence="9 10" key="1">
    <citation type="submission" date="2019-04" db="EMBL/GenBank/DDBJ databases">
        <title>Shimia ponticola sp. nov., isolated from seawater.</title>
        <authorList>
            <person name="Kim Y.-O."/>
            <person name="Yoon J.-H."/>
        </authorList>
    </citation>
    <scope>NUCLEOTIDE SEQUENCE [LARGE SCALE GENOMIC DNA]</scope>
    <source>
        <strain evidence="9 10">MYP11</strain>
    </source>
</reference>
<feature type="compositionally biased region" description="Basic and acidic residues" evidence="5">
    <location>
        <begin position="365"/>
        <end position="406"/>
    </location>
</feature>
<dbReference type="GO" id="GO:0006935">
    <property type="term" value="P:chemotaxis"/>
    <property type="evidence" value="ECO:0007669"/>
    <property type="project" value="UniProtKB-KW"/>
</dbReference>
<evidence type="ECO:0000256" key="4">
    <source>
        <dbReference type="PROSITE-ProRule" id="PRU00284"/>
    </source>
</evidence>
<dbReference type="PROSITE" id="PS50885">
    <property type="entry name" value="HAMP"/>
    <property type="match status" value="2"/>
</dbReference>
<keyword evidence="6" id="KW-1133">Transmembrane helix</keyword>
<keyword evidence="4" id="KW-0807">Transducer</keyword>
<dbReference type="Pfam" id="PF00672">
    <property type="entry name" value="HAMP"/>
    <property type="match status" value="1"/>
</dbReference>
<evidence type="ECO:0000259" key="8">
    <source>
        <dbReference type="PROSITE" id="PS50885"/>
    </source>
</evidence>
<feature type="transmembrane region" description="Helical" evidence="6">
    <location>
        <begin position="12"/>
        <end position="36"/>
    </location>
</feature>
<dbReference type="SMART" id="SM01358">
    <property type="entry name" value="HBM"/>
    <property type="match status" value="1"/>
</dbReference>
<dbReference type="InterPro" id="IPR032255">
    <property type="entry name" value="HBM"/>
</dbReference>
<dbReference type="SUPFAM" id="SSF158472">
    <property type="entry name" value="HAMP domain-like"/>
    <property type="match status" value="1"/>
</dbReference>
<evidence type="ECO:0000259" key="7">
    <source>
        <dbReference type="PROSITE" id="PS50111"/>
    </source>
</evidence>
<dbReference type="SMART" id="SM00304">
    <property type="entry name" value="HAMP"/>
    <property type="match status" value="2"/>
</dbReference>
<feature type="domain" description="Methyl-accepting transducer" evidence="7">
    <location>
        <begin position="507"/>
        <end position="736"/>
    </location>
</feature>
<evidence type="ECO:0000256" key="3">
    <source>
        <dbReference type="ARBA" id="ARBA00029447"/>
    </source>
</evidence>
<evidence type="ECO:0000313" key="10">
    <source>
        <dbReference type="Proteomes" id="UP000306602"/>
    </source>
</evidence>
<comment type="similarity">
    <text evidence="3">Belongs to the methyl-accepting chemotaxis (MCP) protein family.</text>
</comment>
<feature type="domain" description="HAMP" evidence="8">
    <location>
        <begin position="306"/>
        <end position="358"/>
    </location>
</feature>
<dbReference type="GO" id="GO:0007165">
    <property type="term" value="P:signal transduction"/>
    <property type="evidence" value="ECO:0007669"/>
    <property type="project" value="UniProtKB-KW"/>
</dbReference>
<dbReference type="InterPro" id="IPR051310">
    <property type="entry name" value="MCP_chemotaxis"/>
</dbReference>
<dbReference type="PRINTS" id="PR00260">
    <property type="entry name" value="CHEMTRNSDUCR"/>
</dbReference>
<evidence type="ECO:0000256" key="5">
    <source>
        <dbReference type="SAM" id="MobiDB-lite"/>
    </source>
</evidence>
<dbReference type="RefSeq" id="WP_136461257.1">
    <property type="nucleotide sequence ID" value="NZ_SRKY01000001.1"/>
</dbReference>
<dbReference type="CDD" id="cd06225">
    <property type="entry name" value="HAMP"/>
    <property type="match status" value="1"/>
</dbReference>
<dbReference type="Gene3D" id="6.10.340.10">
    <property type="match status" value="1"/>
</dbReference>
<dbReference type="InterPro" id="IPR004089">
    <property type="entry name" value="MCPsignal_dom"/>
</dbReference>
<evidence type="ECO:0000313" key="9">
    <source>
        <dbReference type="EMBL" id="THH38364.1"/>
    </source>
</evidence>
<dbReference type="Pfam" id="PF18947">
    <property type="entry name" value="HAMP_2"/>
    <property type="match status" value="1"/>
</dbReference>
<comment type="caution">
    <text evidence="9">The sequence shown here is derived from an EMBL/GenBank/DDBJ whole genome shotgun (WGS) entry which is preliminary data.</text>
</comment>
<feature type="domain" description="HAMP" evidence="8">
    <location>
        <begin position="456"/>
        <end position="502"/>
    </location>
</feature>
<dbReference type="SMART" id="SM00283">
    <property type="entry name" value="MA"/>
    <property type="match status" value="1"/>
</dbReference>
<keyword evidence="6" id="KW-0812">Transmembrane</keyword>
<dbReference type="SUPFAM" id="SSF58104">
    <property type="entry name" value="Methyl-accepting chemotaxis protein (MCP) signaling domain"/>
    <property type="match status" value="1"/>
</dbReference>
<dbReference type="Gene3D" id="1.10.287.950">
    <property type="entry name" value="Methyl-accepting chemotaxis protein"/>
    <property type="match status" value="1"/>
</dbReference>
<dbReference type="CDD" id="cd11386">
    <property type="entry name" value="MCP_signal"/>
    <property type="match status" value="1"/>
</dbReference>
<feature type="transmembrane region" description="Helical" evidence="6">
    <location>
        <begin position="282"/>
        <end position="300"/>
    </location>
</feature>
<dbReference type="PANTHER" id="PTHR43531:SF11">
    <property type="entry name" value="METHYL-ACCEPTING CHEMOTAXIS PROTEIN 3"/>
    <property type="match status" value="1"/>
</dbReference>
<dbReference type="OrthoDB" id="8482111at2"/>
<keyword evidence="2" id="KW-0145">Chemotaxis</keyword>
<dbReference type="InterPro" id="IPR004090">
    <property type="entry name" value="Chemotax_Me-accpt_rcpt"/>
</dbReference>
<dbReference type="GO" id="GO:0005886">
    <property type="term" value="C:plasma membrane"/>
    <property type="evidence" value="ECO:0007669"/>
    <property type="project" value="TreeGrafter"/>
</dbReference>
<evidence type="ECO:0000256" key="2">
    <source>
        <dbReference type="ARBA" id="ARBA00022500"/>
    </source>
</evidence>